<dbReference type="Proteomes" id="UP000581769">
    <property type="component" value="Unassembled WGS sequence"/>
</dbReference>
<dbReference type="Pfam" id="PF02770">
    <property type="entry name" value="Acyl-CoA_dh_M"/>
    <property type="match status" value="1"/>
</dbReference>
<sequence>MTTAQHRPFETLTGDFFGYENQLDEAERAIVMRVREFLRTEVEPIANEQWSRGEFPHRLIDGFARLDIAGLPYDGLAAHRGSRLLTGFLALEICRADPSVNTFYGVHSGLAMGSIQRCGSAEQRDRWLPHMARMTKIGAFALTEPHGGSDVAGGLETTARRDGDRWILNGHKKWIGNATFADLVVVWARDEADHHVKGFVVDKGTPGFVPHKIEGKIALRAVENADILLQDCVVPEENRLQNANTFRDTSDVLRLTRGGVAWGSVGCMMAAYELALVYAREREQFGRPIAKFQLVQDHLATMAGHVTSSLALVTGLARLQDAGINQDEHSALAKSVVTTRMRETVALAREVFGGNGILLENDVARYFADAEALYSYEGTREINQLIVGRSITGMSAFV</sequence>
<dbReference type="InterPro" id="IPR006089">
    <property type="entry name" value="Acyl-CoA_DH_CS"/>
</dbReference>
<dbReference type="Pfam" id="PF00441">
    <property type="entry name" value="Acyl-CoA_dh_1"/>
    <property type="match status" value="1"/>
</dbReference>
<evidence type="ECO:0000259" key="6">
    <source>
        <dbReference type="Pfam" id="PF00441"/>
    </source>
</evidence>
<dbReference type="GO" id="GO:0050660">
    <property type="term" value="F:flavin adenine dinucleotide binding"/>
    <property type="evidence" value="ECO:0007669"/>
    <property type="project" value="InterPro"/>
</dbReference>
<evidence type="ECO:0000256" key="4">
    <source>
        <dbReference type="ARBA" id="ARBA00022827"/>
    </source>
</evidence>
<dbReference type="InterPro" id="IPR009100">
    <property type="entry name" value="AcylCoA_DH/oxidase_NM_dom_sf"/>
</dbReference>
<dbReference type="SUPFAM" id="SSF47203">
    <property type="entry name" value="Acyl-CoA dehydrogenase C-terminal domain-like"/>
    <property type="match status" value="1"/>
</dbReference>
<feature type="domain" description="Acyl-CoA dehydrogenase/oxidase C-terminal" evidence="6">
    <location>
        <begin position="251"/>
        <end position="391"/>
    </location>
</feature>
<evidence type="ECO:0000256" key="1">
    <source>
        <dbReference type="ARBA" id="ARBA00001974"/>
    </source>
</evidence>
<dbReference type="InterPro" id="IPR006091">
    <property type="entry name" value="Acyl-CoA_Oxase/DH_mid-dom"/>
</dbReference>
<accession>A0A840J6X2</accession>
<keyword evidence="5 9" id="KW-0560">Oxidoreductase</keyword>
<reference evidence="9 10" key="1">
    <citation type="submission" date="2020-08" db="EMBL/GenBank/DDBJ databases">
        <title>Sequencing the genomes of 1000 actinobacteria strains.</title>
        <authorList>
            <person name="Klenk H.-P."/>
        </authorList>
    </citation>
    <scope>NUCLEOTIDE SEQUENCE [LARGE SCALE GENOMIC DNA]</scope>
    <source>
        <strain evidence="9 10">DSM 45859</strain>
    </source>
</reference>
<feature type="domain" description="Acyl-CoA oxidase/dehydrogenase middle" evidence="7">
    <location>
        <begin position="139"/>
        <end position="232"/>
    </location>
</feature>
<dbReference type="Pfam" id="PF02771">
    <property type="entry name" value="Acyl-CoA_dh_N"/>
    <property type="match status" value="1"/>
</dbReference>
<dbReference type="SUPFAM" id="SSF56645">
    <property type="entry name" value="Acyl-CoA dehydrogenase NM domain-like"/>
    <property type="match status" value="1"/>
</dbReference>
<keyword evidence="3 5" id="KW-0285">Flavoprotein</keyword>
<dbReference type="Gene3D" id="1.10.540.10">
    <property type="entry name" value="Acyl-CoA dehydrogenase/oxidase, N-terminal domain"/>
    <property type="match status" value="1"/>
</dbReference>
<feature type="domain" description="Acyl-CoA dehydrogenase/oxidase N-terminal" evidence="8">
    <location>
        <begin position="25"/>
        <end position="134"/>
    </location>
</feature>
<dbReference type="PANTHER" id="PTHR43188">
    <property type="entry name" value="ACYL-COENZYME A OXIDASE"/>
    <property type="match status" value="1"/>
</dbReference>
<dbReference type="InterPro" id="IPR046373">
    <property type="entry name" value="Acyl-CoA_Oxase/DH_mid-dom_sf"/>
</dbReference>
<protein>
    <submittedName>
        <fullName evidence="9">Glutaryl-CoA dehydrogenase</fullName>
        <ecNumber evidence="9">1.3.8.6</ecNumber>
    </submittedName>
</protein>
<name>A0A840J6X2_9PSEU</name>
<evidence type="ECO:0000259" key="7">
    <source>
        <dbReference type="Pfam" id="PF02770"/>
    </source>
</evidence>
<dbReference type="GO" id="GO:0006635">
    <property type="term" value="P:fatty acid beta-oxidation"/>
    <property type="evidence" value="ECO:0007669"/>
    <property type="project" value="InterPro"/>
</dbReference>
<gene>
    <name evidence="9" type="ORF">BJY18_006612</name>
</gene>
<dbReference type="PROSITE" id="PS00073">
    <property type="entry name" value="ACYL_COA_DH_2"/>
    <property type="match status" value="1"/>
</dbReference>
<evidence type="ECO:0000259" key="8">
    <source>
        <dbReference type="Pfam" id="PF02771"/>
    </source>
</evidence>
<dbReference type="Gene3D" id="2.40.110.10">
    <property type="entry name" value="Butyryl-CoA Dehydrogenase, subunit A, domain 2"/>
    <property type="match status" value="1"/>
</dbReference>
<dbReference type="InterPro" id="IPR009075">
    <property type="entry name" value="AcylCo_DH/oxidase_C"/>
</dbReference>
<dbReference type="InterPro" id="IPR013786">
    <property type="entry name" value="AcylCoA_DH/ox_N"/>
</dbReference>
<comment type="caution">
    <text evidence="9">The sequence shown here is derived from an EMBL/GenBank/DDBJ whole genome shotgun (WGS) entry which is preliminary data.</text>
</comment>
<comment type="cofactor">
    <cofactor evidence="1 5">
        <name>FAD</name>
        <dbReference type="ChEBI" id="CHEBI:57692"/>
    </cofactor>
</comment>
<dbReference type="Gene3D" id="1.20.140.10">
    <property type="entry name" value="Butyryl-CoA Dehydrogenase, subunit A, domain 3"/>
    <property type="match status" value="1"/>
</dbReference>
<dbReference type="InterPro" id="IPR045008">
    <property type="entry name" value="ACX4-like"/>
</dbReference>
<keyword evidence="10" id="KW-1185">Reference proteome</keyword>
<keyword evidence="4 5" id="KW-0274">FAD</keyword>
<evidence type="ECO:0000256" key="3">
    <source>
        <dbReference type="ARBA" id="ARBA00022630"/>
    </source>
</evidence>
<evidence type="ECO:0000256" key="2">
    <source>
        <dbReference type="ARBA" id="ARBA00009347"/>
    </source>
</evidence>
<evidence type="ECO:0000256" key="5">
    <source>
        <dbReference type="RuleBase" id="RU362125"/>
    </source>
</evidence>
<dbReference type="PANTHER" id="PTHR43188:SF1">
    <property type="entry name" value="ACYL-COA DEHYDROGENASE"/>
    <property type="match status" value="1"/>
</dbReference>
<proteinExistence type="inferred from homology"/>
<evidence type="ECO:0000313" key="9">
    <source>
        <dbReference type="EMBL" id="MBB4689127.1"/>
    </source>
</evidence>
<dbReference type="EMBL" id="JACHMG010000001">
    <property type="protein sequence ID" value="MBB4689127.1"/>
    <property type="molecule type" value="Genomic_DNA"/>
</dbReference>
<dbReference type="InterPro" id="IPR036250">
    <property type="entry name" value="AcylCo_DH-like_C"/>
</dbReference>
<dbReference type="EC" id="1.3.8.6" evidence="9"/>
<comment type="similarity">
    <text evidence="2 5">Belongs to the acyl-CoA dehydrogenase family.</text>
</comment>
<evidence type="ECO:0000313" key="10">
    <source>
        <dbReference type="Proteomes" id="UP000581769"/>
    </source>
</evidence>
<dbReference type="GO" id="GO:0004361">
    <property type="term" value="F:glutaryl-CoA dehydrogenase activity"/>
    <property type="evidence" value="ECO:0007669"/>
    <property type="project" value="UniProtKB-EC"/>
</dbReference>
<dbReference type="PROSITE" id="PS00072">
    <property type="entry name" value="ACYL_COA_DH_1"/>
    <property type="match status" value="1"/>
</dbReference>
<organism evidence="9 10">
    <name type="scientific">Amycolatopsis jiangsuensis</name>
    <dbReference type="NCBI Taxonomy" id="1181879"/>
    <lineage>
        <taxon>Bacteria</taxon>
        <taxon>Bacillati</taxon>
        <taxon>Actinomycetota</taxon>
        <taxon>Actinomycetes</taxon>
        <taxon>Pseudonocardiales</taxon>
        <taxon>Pseudonocardiaceae</taxon>
        <taxon>Amycolatopsis</taxon>
    </lineage>
</organism>
<dbReference type="InterPro" id="IPR037069">
    <property type="entry name" value="AcylCoA_DH/ox_N_sf"/>
</dbReference>
<dbReference type="AlphaFoldDB" id="A0A840J6X2"/>